<proteinExistence type="predicted"/>
<name>A0AB72VCT7_CORGB</name>
<evidence type="ECO:0000313" key="2">
    <source>
        <dbReference type="EMBL" id="BAF55120.1"/>
    </source>
</evidence>
<dbReference type="Proteomes" id="UP000006698">
    <property type="component" value="Chromosome"/>
</dbReference>
<protein>
    <submittedName>
        <fullName evidence="2">Uncharacterized protein</fullName>
    </submittedName>
</protein>
<sequence length="61" mass="6978">MNHLSLEFFPFPPPLRSRFNEFNNWPAINPSSFQAWISTILFGINGGSIFHLPVTKKTSDL</sequence>
<dbReference type="AlphaFoldDB" id="A0AB72VCT7"/>
<keyword evidence="1" id="KW-1133">Transmembrane helix</keyword>
<dbReference type="KEGG" id="cgt:cgR_5040"/>
<dbReference type="EMBL" id="AP009044">
    <property type="protein sequence ID" value="BAF55120.1"/>
    <property type="molecule type" value="Genomic_DNA"/>
</dbReference>
<organism evidence="2">
    <name type="scientific">Corynebacterium glutamicum (strain R)</name>
    <dbReference type="NCBI Taxonomy" id="340322"/>
    <lineage>
        <taxon>Bacteria</taxon>
        <taxon>Bacillati</taxon>
        <taxon>Actinomycetota</taxon>
        <taxon>Actinomycetes</taxon>
        <taxon>Mycobacteriales</taxon>
        <taxon>Corynebacteriaceae</taxon>
        <taxon>Corynebacterium</taxon>
    </lineage>
</organism>
<reference evidence="2" key="1">
    <citation type="journal article" date="2007" name="Microbiology">
        <title>Comparative analysis of the Corynebacterium glutamicum group and complete genome sequence of strain R.</title>
        <authorList>
            <person name="Yukawa H."/>
            <person name="Omumasaba C.A."/>
            <person name="Nonaka H."/>
            <person name="Kos P."/>
            <person name="Okai N."/>
            <person name="Suzuki N."/>
            <person name="Suda M."/>
            <person name="Tsuge Y."/>
            <person name="Watanabe J."/>
            <person name="Ikeda Y."/>
            <person name="Vertes A.A."/>
            <person name="Inui M."/>
        </authorList>
    </citation>
    <scope>NUCLEOTIDE SEQUENCE</scope>
    <source>
        <strain evidence="2">R</strain>
    </source>
</reference>
<keyword evidence="1" id="KW-0812">Transmembrane</keyword>
<evidence type="ECO:0000256" key="1">
    <source>
        <dbReference type="SAM" id="Phobius"/>
    </source>
</evidence>
<keyword evidence="1" id="KW-0472">Membrane</keyword>
<accession>A0AB72VCT7</accession>
<feature type="transmembrane region" description="Helical" evidence="1">
    <location>
        <begin position="33"/>
        <end position="54"/>
    </location>
</feature>
<gene>
    <name evidence="2" type="ordered locus">cgR_5040</name>
</gene>